<dbReference type="Gene3D" id="3.40.50.2000">
    <property type="entry name" value="Glycogen Phosphorylase B"/>
    <property type="match status" value="1"/>
</dbReference>
<dbReference type="PANTHER" id="PTHR43174">
    <property type="entry name" value="UDP-N-ACETYLGLUCOSAMINE 2-EPIMERASE"/>
    <property type="match status" value="1"/>
</dbReference>
<evidence type="ECO:0000259" key="1">
    <source>
        <dbReference type="Pfam" id="PF02350"/>
    </source>
</evidence>
<dbReference type="InterPro" id="IPR029767">
    <property type="entry name" value="WecB-like"/>
</dbReference>
<gene>
    <name evidence="2" type="ORF">LCGC14_0824010</name>
</gene>
<dbReference type="InterPro" id="IPR003331">
    <property type="entry name" value="UDP_GlcNAc_Epimerase_2_dom"/>
</dbReference>
<dbReference type="Pfam" id="PF02350">
    <property type="entry name" value="Epimerase_2"/>
    <property type="match status" value="1"/>
</dbReference>
<evidence type="ECO:0000313" key="2">
    <source>
        <dbReference type="EMBL" id="KKN31442.1"/>
    </source>
</evidence>
<dbReference type="EMBL" id="LAZR01002328">
    <property type="protein sequence ID" value="KKN31442.1"/>
    <property type="molecule type" value="Genomic_DNA"/>
</dbReference>
<reference evidence="2" key="1">
    <citation type="journal article" date="2015" name="Nature">
        <title>Complex archaea that bridge the gap between prokaryotes and eukaryotes.</title>
        <authorList>
            <person name="Spang A."/>
            <person name="Saw J.H."/>
            <person name="Jorgensen S.L."/>
            <person name="Zaremba-Niedzwiedzka K."/>
            <person name="Martijn J."/>
            <person name="Lind A.E."/>
            <person name="van Eijk R."/>
            <person name="Schleper C."/>
            <person name="Guy L."/>
            <person name="Ettema T.J."/>
        </authorList>
    </citation>
    <scope>NUCLEOTIDE SEQUENCE</scope>
</reference>
<accession>A0A0F9Q380</accession>
<protein>
    <recommendedName>
        <fullName evidence="1">UDP-N-acetylglucosamine 2-epimerase domain-containing protein</fullName>
    </recommendedName>
</protein>
<dbReference type="PANTHER" id="PTHR43174:SF1">
    <property type="entry name" value="UDP-N-ACETYLGLUCOSAMINE 2-EPIMERASE"/>
    <property type="match status" value="1"/>
</dbReference>
<sequence>MIKFNLDNDLNKSNIILTEPLGYLDFLNLMINTKLIITDSGGIQEEASYLKIPILTLKENTERPITVEKGTNTLIGNDFNKLKMNLENILSNSYKKGQTIEKWDGNTSQRIVAIIKEKVL</sequence>
<proteinExistence type="predicted"/>
<organism evidence="2">
    <name type="scientific">marine sediment metagenome</name>
    <dbReference type="NCBI Taxonomy" id="412755"/>
    <lineage>
        <taxon>unclassified sequences</taxon>
        <taxon>metagenomes</taxon>
        <taxon>ecological metagenomes</taxon>
    </lineage>
</organism>
<feature type="domain" description="UDP-N-acetylglucosamine 2-epimerase" evidence="1">
    <location>
        <begin position="13"/>
        <end position="116"/>
    </location>
</feature>
<name>A0A0F9Q380_9ZZZZ</name>
<comment type="caution">
    <text evidence="2">The sequence shown here is derived from an EMBL/GenBank/DDBJ whole genome shotgun (WGS) entry which is preliminary data.</text>
</comment>
<dbReference type="AlphaFoldDB" id="A0A0F9Q380"/>
<dbReference type="SUPFAM" id="SSF53756">
    <property type="entry name" value="UDP-Glycosyltransferase/glycogen phosphorylase"/>
    <property type="match status" value="1"/>
</dbReference>